<feature type="domain" description="HTH cro/C1-type" evidence="1">
    <location>
        <begin position="38"/>
        <end position="85"/>
    </location>
</feature>
<dbReference type="Pfam" id="PF13560">
    <property type="entry name" value="HTH_31"/>
    <property type="match status" value="1"/>
</dbReference>
<name>A0A916NF47_9BACL</name>
<organism evidence="2 3">
    <name type="scientific">Paenibacillus solanacearum</name>
    <dbReference type="NCBI Taxonomy" id="2048548"/>
    <lineage>
        <taxon>Bacteria</taxon>
        <taxon>Bacillati</taxon>
        <taxon>Bacillota</taxon>
        <taxon>Bacilli</taxon>
        <taxon>Bacillales</taxon>
        <taxon>Paenibacillaceae</taxon>
        <taxon>Paenibacillus</taxon>
    </lineage>
</organism>
<evidence type="ECO:0000259" key="1">
    <source>
        <dbReference type="PROSITE" id="PS50943"/>
    </source>
</evidence>
<dbReference type="PROSITE" id="PS50943">
    <property type="entry name" value="HTH_CROC1"/>
    <property type="match status" value="1"/>
</dbReference>
<accession>A0A916NF47</accession>
<dbReference type="PANTHER" id="PTHR35010">
    <property type="entry name" value="BLL4672 PROTEIN-RELATED"/>
    <property type="match status" value="1"/>
</dbReference>
<proteinExistence type="predicted"/>
<keyword evidence="3" id="KW-1185">Reference proteome</keyword>
<evidence type="ECO:0000313" key="2">
    <source>
        <dbReference type="EMBL" id="CAG7600066.1"/>
    </source>
</evidence>
<dbReference type="SMART" id="SM00530">
    <property type="entry name" value="HTH_XRE"/>
    <property type="match status" value="1"/>
</dbReference>
<gene>
    <name evidence="2" type="ORF">PAESOLCIP111_00363</name>
</gene>
<dbReference type="Proteomes" id="UP000693672">
    <property type="component" value="Unassembled WGS sequence"/>
</dbReference>
<protein>
    <recommendedName>
        <fullName evidence="1">HTH cro/C1-type domain-containing protein</fullName>
    </recommendedName>
</protein>
<comment type="caution">
    <text evidence="2">The sequence shown here is derived from an EMBL/GenBank/DDBJ whole genome shotgun (WGS) entry which is preliminary data.</text>
</comment>
<sequence>MEDRERRQALADFLKTRRARLSPSDVGLPAGLRRRTPGLRREEIAQLANIGTSWYIALEQGRDVQPSEQVLDSLAQALRLSFAERRHLHLLAQPPSSTERYSPPEEIVSHSLTQAVQALHPHPTYVLGRRWACCCGTKRRSSCFPFQKLRLRIRRTCYGDASRTRYCVRTGIGRNMRKSKLLNFVQTMRATLVIHGLASWSRTSINSPNPFVNGGISMTSTVRRMDIK</sequence>
<reference evidence="2" key="1">
    <citation type="submission" date="2021-06" db="EMBL/GenBank/DDBJ databases">
        <authorList>
            <person name="Criscuolo A."/>
        </authorList>
    </citation>
    <scope>NUCLEOTIDE SEQUENCE</scope>
    <source>
        <strain evidence="2">CIP111600</strain>
    </source>
</reference>
<evidence type="ECO:0000313" key="3">
    <source>
        <dbReference type="Proteomes" id="UP000693672"/>
    </source>
</evidence>
<dbReference type="InterPro" id="IPR001387">
    <property type="entry name" value="Cro/C1-type_HTH"/>
</dbReference>
<dbReference type="CDD" id="cd00093">
    <property type="entry name" value="HTH_XRE"/>
    <property type="match status" value="1"/>
</dbReference>
<dbReference type="EMBL" id="CAJVAS010000001">
    <property type="protein sequence ID" value="CAG7600066.1"/>
    <property type="molecule type" value="Genomic_DNA"/>
</dbReference>
<dbReference type="AlphaFoldDB" id="A0A916NF47"/>